<keyword evidence="1" id="KW-0645">Protease</keyword>
<dbReference type="EMBL" id="BQXH01000008">
    <property type="protein sequence ID" value="GKS81388.1"/>
    <property type="molecule type" value="Genomic_DNA"/>
</dbReference>
<accession>A0ABQ5JHQ1</accession>
<dbReference type="Gene3D" id="3.30.70.360">
    <property type="match status" value="1"/>
</dbReference>
<dbReference type="PANTHER" id="PTHR43270">
    <property type="entry name" value="BETA-ALA-HIS DIPEPTIDASE"/>
    <property type="match status" value="1"/>
</dbReference>
<comment type="caution">
    <text evidence="5">The sequence shown here is derived from an EMBL/GenBank/DDBJ whole genome shotgun (WGS) entry which is preliminary data.</text>
</comment>
<dbReference type="NCBIfam" id="NF005034">
    <property type="entry name" value="PRK06446.1"/>
    <property type="match status" value="1"/>
</dbReference>
<feature type="domain" description="Peptidase M20 dimerisation" evidence="4">
    <location>
        <begin position="189"/>
        <end position="344"/>
    </location>
</feature>
<dbReference type="InterPro" id="IPR036264">
    <property type="entry name" value="Bact_exopeptidase_dim_dom"/>
</dbReference>
<evidence type="ECO:0000256" key="1">
    <source>
        <dbReference type="ARBA" id="ARBA00022670"/>
    </source>
</evidence>
<dbReference type="SUPFAM" id="SSF55031">
    <property type="entry name" value="Bacterial exopeptidase dimerisation domain"/>
    <property type="match status" value="1"/>
</dbReference>
<gene>
    <name evidence="5" type="ORF">LPAF129_10740</name>
</gene>
<sequence length="446" mass="49827">MTKEQEVKDYMMQHLPDYYDYLRIPGISAQDTGIDETVQWLTDKFTALGAVEVKQWHELGGNPVLYAEFAGKSDQTLLFYNHYDVQPPEPLDEWESEPFEPTAKNGKLYARGVADDKGELISRLILVQYFAEHGGLPLNLKFIVEGQEEVGSPTIQDYVHAHQEELTAEACIWEGGGKDEDEKFKITAGLKGILSFDMEVETAETDLHSSLASYADNAAWRLVQALNSLKDANGKILVDGYYDDIKPLEPAAQKALEEMEFNEAEVKKQFGLKTPLVTDQPLQELTNGTTMTINGINAGYTGPGVKTVIPRQAQAKFDCRLVPDQRPTKIYELIRQHLDAHGFEDIKLKYQVGEDPSRTSLEDEFVKLNIAIAQEVYGTDGISIVPNSAGTGPGAQFVEELDLPLVSVGIGYSGNGPHGPNEHIRDQDFRDGSWFMYRLLEEYGQK</sequence>
<dbReference type="SUPFAM" id="SSF53187">
    <property type="entry name" value="Zn-dependent exopeptidases"/>
    <property type="match status" value="1"/>
</dbReference>
<name>A0ABQ5JHQ1_9LACO</name>
<dbReference type="Gene3D" id="3.40.630.10">
    <property type="entry name" value="Zn peptidases"/>
    <property type="match status" value="1"/>
</dbReference>
<dbReference type="Pfam" id="PF01546">
    <property type="entry name" value="Peptidase_M20"/>
    <property type="match status" value="1"/>
</dbReference>
<keyword evidence="3" id="KW-0378">Hydrolase</keyword>
<dbReference type="InterPro" id="IPR002933">
    <property type="entry name" value="Peptidase_M20"/>
</dbReference>
<reference evidence="5" key="1">
    <citation type="journal article" date="2022" name="Int. J. Syst. Evol. Microbiol.">
        <title>A novel species of lactic acid bacteria, Ligilactobacillus pabuli sp. nov., isolated from alfalfa silage.</title>
        <authorList>
            <person name="Tohno M."/>
            <person name="Tanizawa Y."/>
            <person name="Sawada H."/>
            <person name="Sakamoto M."/>
            <person name="Ohkuma M."/>
            <person name="Kobayashi H."/>
        </authorList>
    </citation>
    <scope>NUCLEOTIDE SEQUENCE</scope>
    <source>
        <strain evidence="5">AF129</strain>
    </source>
</reference>
<dbReference type="RefSeq" id="WP_244055139.1">
    <property type="nucleotide sequence ID" value="NZ_BQXH01000008.1"/>
</dbReference>
<evidence type="ECO:0000313" key="5">
    <source>
        <dbReference type="EMBL" id="GKS81388.1"/>
    </source>
</evidence>
<proteinExistence type="predicted"/>
<dbReference type="InterPro" id="IPR051458">
    <property type="entry name" value="Cyt/Met_Dipeptidase"/>
</dbReference>
<evidence type="ECO:0000256" key="3">
    <source>
        <dbReference type="ARBA" id="ARBA00022801"/>
    </source>
</evidence>
<keyword evidence="6" id="KW-1185">Reference proteome</keyword>
<dbReference type="Pfam" id="PF07687">
    <property type="entry name" value="M20_dimer"/>
    <property type="match status" value="1"/>
</dbReference>
<dbReference type="InterPro" id="IPR011650">
    <property type="entry name" value="Peptidase_M20_dimer"/>
</dbReference>
<dbReference type="PANTHER" id="PTHR43270:SF8">
    <property type="entry name" value="DI- AND TRIPEPTIDASE DUG2-RELATED"/>
    <property type="match status" value="1"/>
</dbReference>
<keyword evidence="2" id="KW-0479">Metal-binding</keyword>
<evidence type="ECO:0000313" key="6">
    <source>
        <dbReference type="Proteomes" id="UP001055149"/>
    </source>
</evidence>
<protein>
    <submittedName>
        <fullName evidence="5">Acetylornithine deacetylase</fullName>
    </submittedName>
</protein>
<organism evidence="5 6">
    <name type="scientific">Ligilactobacillus pabuli</name>
    <dbReference type="NCBI Taxonomy" id="2886039"/>
    <lineage>
        <taxon>Bacteria</taxon>
        <taxon>Bacillati</taxon>
        <taxon>Bacillota</taxon>
        <taxon>Bacilli</taxon>
        <taxon>Lactobacillales</taxon>
        <taxon>Lactobacillaceae</taxon>
        <taxon>Ligilactobacillus</taxon>
    </lineage>
</organism>
<evidence type="ECO:0000259" key="4">
    <source>
        <dbReference type="Pfam" id="PF07687"/>
    </source>
</evidence>
<evidence type="ECO:0000256" key="2">
    <source>
        <dbReference type="ARBA" id="ARBA00022723"/>
    </source>
</evidence>
<dbReference type="Proteomes" id="UP001055149">
    <property type="component" value="Unassembled WGS sequence"/>
</dbReference>